<feature type="domain" description="FAD/NAD(P)-binding" evidence="9">
    <location>
        <begin position="15"/>
        <end position="354"/>
    </location>
</feature>
<comment type="caution">
    <text evidence="10">The sequence shown here is derived from an EMBL/GenBank/DDBJ whole genome shotgun (WGS) entry which is preliminary data.</text>
</comment>
<dbReference type="Pfam" id="PF07992">
    <property type="entry name" value="Pyr_redox_2"/>
    <property type="match status" value="1"/>
</dbReference>
<keyword evidence="4 5" id="KW-0520">NAD</keyword>
<reference evidence="10" key="1">
    <citation type="submission" date="2021-01" db="EMBL/GenBank/DDBJ databases">
        <title>YIM 132084 draft genome.</title>
        <authorList>
            <person name="An D."/>
        </authorList>
    </citation>
    <scope>NUCLEOTIDE SEQUENCE</scope>
    <source>
        <strain evidence="10">YIM 132084</strain>
    </source>
</reference>
<proteinExistence type="inferred from homology"/>
<name>A0A939C1R2_9ACTN</name>
<dbReference type="GO" id="GO:0006103">
    <property type="term" value="P:2-oxoglutarate metabolic process"/>
    <property type="evidence" value="ECO:0007669"/>
    <property type="project" value="TreeGrafter"/>
</dbReference>
<dbReference type="SUPFAM" id="SSF55424">
    <property type="entry name" value="FAD/NAD-linked reductases, dimerisation (C-terminal) domain"/>
    <property type="match status" value="1"/>
</dbReference>
<dbReference type="InterPro" id="IPR023753">
    <property type="entry name" value="FAD/NAD-binding_dom"/>
</dbReference>
<dbReference type="GO" id="GO:0050660">
    <property type="term" value="F:flavin adenine dinucleotide binding"/>
    <property type="evidence" value="ECO:0007669"/>
    <property type="project" value="TreeGrafter"/>
</dbReference>
<evidence type="ECO:0000313" key="10">
    <source>
        <dbReference type="EMBL" id="MBM9467424.1"/>
    </source>
</evidence>
<feature type="binding site" evidence="5">
    <location>
        <position position="297"/>
    </location>
    <ligand>
        <name>NAD(+)</name>
        <dbReference type="ChEBI" id="CHEBI:57540"/>
    </ligand>
</feature>
<accession>A0A939C1R2</accession>
<dbReference type="InterPro" id="IPR004099">
    <property type="entry name" value="Pyr_nucl-diS_OxRdtase_dimer"/>
</dbReference>
<dbReference type="PANTHER" id="PTHR22912:SF151">
    <property type="entry name" value="DIHYDROLIPOYL DEHYDROGENASE, MITOCHONDRIAL"/>
    <property type="match status" value="1"/>
</dbReference>
<keyword evidence="11" id="KW-1185">Reference proteome</keyword>
<comment type="similarity">
    <text evidence="1">Belongs to the class-I pyridine nucleotide-disulfide oxidoreductase family.</text>
</comment>
<feature type="compositionally biased region" description="Basic and acidic residues" evidence="7">
    <location>
        <begin position="260"/>
        <end position="269"/>
    </location>
</feature>
<keyword evidence="2" id="KW-0285">Flavoprotein</keyword>
<dbReference type="RefSeq" id="WP_205260357.1">
    <property type="nucleotide sequence ID" value="NZ_JAERWK010000010.1"/>
</dbReference>
<dbReference type="PRINTS" id="PR00411">
    <property type="entry name" value="PNDRDTASEI"/>
</dbReference>
<keyword evidence="5" id="KW-0547">Nucleotide-binding</keyword>
<organism evidence="10 11">
    <name type="scientific">Nakamurella leprariae</name>
    <dbReference type="NCBI Taxonomy" id="2803911"/>
    <lineage>
        <taxon>Bacteria</taxon>
        <taxon>Bacillati</taxon>
        <taxon>Actinomycetota</taxon>
        <taxon>Actinomycetes</taxon>
        <taxon>Nakamurellales</taxon>
        <taxon>Nakamurellaceae</taxon>
        <taxon>Nakamurella</taxon>
    </lineage>
</organism>
<evidence type="ECO:0000256" key="5">
    <source>
        <dbReference type="PIRSR" id="PIRSR000350-3"/>
    </source>
</evidence>
<keyword evidence="3 5" id="KW-0274">FAD</keyword>
<dbReference type="InterPro" id="IPR016156">
    <property type="entry name" value="FAD/NAD-linked_Rdtase_dimer_sf"/>
</dbReference>
<dbReference type="PIRSF" id="PIRSF000350">
    <property type="entry name" value="Mercury_reductase_MerA"/>
    <property type="match status" value="1"/>
</dbReference>
<evidence type="ECO:0000313" key="11">
    <source>
        <dbReference type="Proteomes" id="UP000663792"/>
    </source>
</evidence>
<evidence type="ECO:0000256" key="2">
    <source>
        <dbReference type="ARBA" id="ARBA00022630"/>
    </source>
</evidence>
<dbReference type="InterPro" id="IPR036188">
    <property type="entry name" value="FAD/NAD-bd_sf"/>
</dbReference>
<dbReference type="AlphaFoldDB" id="A0A939C1R2"/>
<protein>
    <submittedName>
        <fullName evidence="10">NAD(P)/FAD-dependent oxidoreductase</fullName>
    </submittedName>
</protein>
<dbReference type="PRINTS" id="PR00368">
    <property type="entry name" value="FADPNR"/>
</dbReference>
<dbReference type="Pfam" id="PF02852">
    <property type="entry name" value="Pyr_redox_dim"/>
    <property type="match status" value="1"/>
</dbReference>
<feature type="binding site" evidence="5">
    <location>
        <begin position="195"/>
        <end position="202"/>
    </location>
    <ligand>
        <name>NAD(+)</name>
        <dbReference type="ChEBI" id="CHEBI:57540"/>
    </ligand>
</feature>
<evidence type="ECO:0000256" key="1">
    <source>
        <dbReference type="ARBA" id="ARBA00007532"/>
    </source>
</evidence>
<evidence type="ECO:0000256" key="4">
    <source>
        <dbReference type="ARBA" id="ARBA00023027"/>
    </source>
</evidence>
<dbReference type="EMBL" id="JAERWK010000010">
    <property type="protein sequence ID" value="MBM9467424.1"/>
    <property type="molecule type" value="Genomic_DNA"/>
</dbReference>
<sequence length="513" mass="53747">MTDAEQSRVANDSWDVIVVGGGPPGENVAQYAIQGSDRTAVIVERELVGGECSYWACIPSKALLRPVQLLATARNLPGVQSLVGDHSLDAAAAMRRRDQFAGHDGDEPDASQVQWANGIGIEVVRGRARLSGPRTVQVTAADGTTRTLTARQAVVLATGTTAAVPDVPGLREALPWISRDVTNLHEVPRRMAVIGGGVVACEAATWLRAMGVDELTVIVRGGSLLTGNEPFAGELVAGQFGRSGIRVLTGSQATAARRTAPRDTGEGRIHGGPVELTVQTPDGEQTLTVDEVLVAAGRTPNSGDVGLDAVSVTPNGKGFVEVDDHLTVPGTADEHGEWLYAVGDLTGRALLTHMGKYQARIAGAVIGARAQGASLDGPQFTDRADHGMVPQVAFTEPPVASVGLTEAQARDAGLQVETAEYDLASVSGAALLRDDYEGRAKLVIDAATDRLVGATFVGPEVDELLHSATIAVVGQVPVSTLWHAVPSFPTISEVWLRLLETLAEHRRSRASEA</sequence>
<feature type="domain" description="Pyridine nucleotide-disulphide oxidoreductase dimerisation" evidence="8">
    <location>
        <begin position="389"/>
        <end position="495"/>
    </location>
</feature>
<comment type="cofactor">
    <cofactor evidence="5">
        <name>FAD</name>
        <dbReference type="ChEBI" id="CHEBI:57692"/>
    </cofactor>
    <text evidence="5">Binds 1 FAD per subunit.</text>
</comment>
<feature type="disulfide bond" description="Redox-active" evidence="6">
    <location>
        <begin position="52"/>
        <end position="57"/>
    </location>
</feature>
<dbReference type="PANTHER" id="PTHR22912">
    <property type="entry name" value="DISULFIDE OXIDOREDUCTASE"/>
    <property type="match status" value="1"/>
</dbReference>
<gene>
    <name evidence="10" type="ORF">JL106_09065</name>
</gene>
<evidence type="ECO:0000256" key="7">
    <source>
        <dbReference type="SAM" id="MobiDB-lite"/>
    </source>
</evidence>
<evidence type="ECO:0000259" key="8">
    <source>
        <dbReference type="Pfam" id="PF02852"/>
    </source>
</evidence>
<dbReference type="InterPro" id="IPR001100">
    <property type="entry name" value="Pyr_nuc-diS_OxRdtase"/>
</dbReference>
<dbReference type="InterPro" id="IPR050151">
    <property type="entry name" value="Class-I_Pyr_Nuc-Dis_Oxidored"/>
</dbReference>
<feature type="binding site" evidence="5">
    <location>
        <position position="61"/>
    </location>
    <ligand>
        <name>FAD</name>
        <dbReference type="ChEBI" id="CHEBI:57692"/>
    </ligand>
</feature>
<dbReference type="SUPFAM" id="SSF51905">
    <property type="entry name" value="FAD/NAD(P)-binding domain"/>
    <property type="match status" value="1"/>
</dbReference>
<dbReference type="Gene3D" id="3.50.50.60">
    <property type="entry name" value="FAD/NAD(P)-binding domain"/>
    <property type="match status" value="2"/>
</dbReference>
<feature type="region of interest" description="Disordered" evidence="7">
    <location>
        <begin position="252"/>
        <end position="272"/>
    </location>
</feature>
<evidence type="ECO:0000256" key="6">
    <source>
        <dbReference type="PIRSR" id="PIRSR000350-4"/>
    </source>
</evidence>
<dbReference type="GO" id="GO:0004148">
    <property type="term" value="F:dihydrolipoyl dehydrogenase (NADH) activity"/>
    <property type="evidence" value="ECO:0007669"/>
    <property type="project" value="TreeGrafter"/>
</dbReference>
<dbReference type="Gene3D" id="3.30.390.30">
    <property type="match status" value="1"/>
</dbReference>
<dbReference type="Proteomes" id="UP000663792">
    <property type="component" value="Unassembled WGS sequence"/>
</dbReference>
<evidence type="ECO:0000259" key="9">
    <source>
        <dbReference type="Pfam" id="PF07992"/>
    </source>
</evidence>
<evidence type="ECO:0000256" key="3">
    <source>
        <dbReference type="ARBA" id="ARBA00022827"/>
    </source>
</evidence>
<feature type="binding site" evidence="5">
    <location>
        <position position="344"/>
    </location>
    <ligand>
        <name>FAD</name>
        <dbReference type="ChEBI" id="CHEBI:57692"/>
    </ligand>
</feature>